<reference evidence="1" key="1">
    <citation type="submission" date="2020-11" db="EMBL/GenBank/DDBJ databases">
        <authorList>
            <consortium name="DOE Joint Genome Institute"/>
            <person name="Ahrendt S."/>
            <person name="Riley R."/>
            <person name="Andreopoulos W."/>
            <person name="LaButti K."/>
            <person name="Pangilinan J."/>
            <person name="Ruiz-duenas F.J."/>
            <person name="Barrasa J.M."/>
            <person name="Sanchez-Garcia M."/>
            <person name="Camarero S."/>
            <person name="Miyauchi S."/>
            <person name="Serrano A."/>
            <person name="Linde D."/>
            <person name="Babiker R."/>
            <person name="Drula E."/>
            <person name="Ayuso-Fernandez I."/>
            <person name="Pacheco R."/>
            <person name="Padilla G."/>
            <person name="Ferreira P."/>
            <person name="Barriuso J."/>
            <person name="Kellner H."/>
            <person name="Castanera R."/>
            <person name="Alfaro M."/>
            <person name="Ramirez L."/>
            <person name="Pisabarro A.G."/>
            <person name="Kuo A."/>
            <person name="Tritt A."/>
            <person name="Lipzen A."/>
            <person name="He G."/>
            <person name="Yan M."/>
            <person name="Ng V."/>
            <person name="Cullen D."/>
            <person name="Martin F."/>
            <person name="Rosso M.-N."/>
            <person name="Henrissat B."/>
            <person name="Hibbett D."/>
            <person name="Martinez A.T."/>
            <person name="Grigoriev I.V."/>
        </authorList>
    </citation>
    <scope>NUCLEOTIDE SEQUENCE</scope>
    <source>
        <strain evidence="1">AH 44721</strain>
    </source>
</reference>
<comment type="caution">
    <text evidence="1">The sequence shown here is derived from an EMBL/GenBank/DDBJ whole genome shotgun (WGS) entry which is preliminary data.</text>
</comment>
<dbReference type="OrthoDB" id="3269456at2759"/>
<sequence length="234" mass="27034">MDEFYDCRAVLEELESHTEARTQLCPDFQLSNATISTSEGNWSWRLSRWDEQSGTMEEFPLHVQGILTAEKLPPVTRNSGSDLKRYRPYMHQEVTITGLGSEIFETCYKNIQQIYMAFSNTFPEGTLDGWQHTTFSTFNAIEAGARYFSRVTLSMDKSMYKPISPSNIRIGDVVELSISFAVFRTKDKRYKMIPVLKGILLLDNKARTCRQAFNDDEQVEDTERKFTKMRIATD</sequence>
<evidence type="ECO:0000313" key="1">
    <source>
        <dbReference type="EMBL" id="KAF8900227.1"/>
    </source>
</evidence>
<dbReference type="EMBL" id="JADNYJ010000048">
    <property type="protein sequence ID" value="KAF8900227.1"/>
    <property type="molecule type" value="Genomic_DNA"/>
</dbReference>
<protein>
    <submittedName>
        <fullName evidence="1">Uncharacterized protein</fullName>
    </submittedName>
</protein>
<name>A0A9P5NMZ4_GYMJU</name>
<dbReference type="AlphaFoldDB" id="A0A9P5NMZ4"/>
<evidence type="ECO:0000313" key="2">
    <source>
        <dbReference type="Proteomes" id="UP000724874"/>
    </source>
</evidence>
<accession>A0A9P5NMZ4</accession>
<keyword evidence="2" id="KW-1185">Reference proteome</keyword>
<dbReference type="Proteomes" id="UP000724874">
    <property type="component" value="Unassembled WGS sequence"/>
</dbReference>
<gene>
    <name evidence="1" type="ORF">CPB84DRAFT_1747491</name>
</gene>
<organism evidence="1 2">
    <name type="scientific">Gymnopilus junonius</name>
    <name type="common">Spectacular rustgill mushroom</name>
    <name type="synonym">Gymnopilus spectabilis subsp. junonius</name>
    <dbReference type="NCBI Taxonomy" id="109634"/>
    <lineage>
        <taxon>Eukaryota</taxon>
        <taxon>Fungi</taxon>
        <taxon>Dikarya</taxon>
        <taxon>Basidiomycota</taxon>
        <taxon>Agaricomycotina</taxon>
        <taxon>Agaricomycetes</taxon>
        <taxon>Agaricomycetidae</taxon>
        <taxon>Agaricales</taxon>
        <taxon>Agaricineae</taxon>
        <taxon>Hymenogastraceae</taxon>
        <taxon>Gymnopilus</taxon>
    </lineage>
</organism>
<proteinExistence type="predicted"/>